<dbReference type="CDD" id="cd06193">
    <property type="entry name" value="siderophore_interacting"/>
    <property type="match status" value="1"/>
</dbReference>
<accession>A0ABY7U9C3</accession>
<organism evidence="2 3">
    <name type="scientific">Corynebacterium massiliense DSM 45435</name>
    <dbReference type="NCBI Taxonomy" id="1121364"/>
    <lineage>
        <taxon>Bacteria</taxon>
        <taxon>Bacillati</taxon>
        <taxon>Actinomycetota</taxon>
        <taxon>Actinomycetes</taxon>
        <taxon>Mycobacteriales</taxon>
        <taxon>Corynebacteriaceae</taxon>
        <taxon>Corynebacterium</taxon>
    </lineage>
</organism>
<dbReference type="PANTHER" id="PTHR30157:SF0">
    <property type="entry name" value="NADPH-DEPENDENT FERRIC-CHELATE REDUCTASE"/>
    <property type="match status" value="1"/>
</dbReference>
<reference evidence="2 3" key="1">
    <citation type="submission" date="2020-10" db="EMBL/GenBank/DDBJ databases">
        <title>Complete genome sequence of Corynebacterium massiliense DSM 45435, type strain of Corynebacterium massiliense.</title>
        <authorList>
            <person name="Busche T."/>
            <person name="Kalinowski J."/>
            <person name="Ruckert C."/>
        </authorList>
    </citation>
    <scope>NUCLEOTIDE SEQUENCE [LARGE SCALE GENOMIC DNA]</scope>
    <source>
        <strain evidence="2 3">DSM 45435</strain>
    </source>
</reference>
<evidence type="ECO:0000313" key="2">
    <source>
        <dbReference type="EMBL" id="WCZ32367.1"/>
    </source>
</evidence>
<dbReference type="RefSeq" id="WP_022862437.1">
    <property type="nucleotide sequence ID" value="NZ_ATVG01000002.1"/>
</dbReference>
<dbReference type="InterPro" id="IPR007037">
    <property type="entry name" value="SIP_rossman_dom"/>
</dbReference>
<dbReference type="InterPro" id="IPR039374">
    <property type="entry name" value="SIP_fam"/>
</dbReference>
<gene>
    <name evidence="2" type="primary">viuB2</name>
    <name evidence="2" type="ORF">CMASS_04585</name>
</gene>
<dbReference type="InterPro" id="IPR013113">
    <property type="entry name" value="SIP_FAD-bd"/>
</dbReference>
<dbReference type="Gene3D" id="2.40.30.10">
    <property type="entry name" value="Translation factors"/>
    <property type="match status" value="1"/>
</dbReference>
<dbReference type="InterPro" id="IPR017927">
    <property type="entry name" value="FAD-bd_FR_type"/>
</dbReference>
<dbReference type="Gene3D" id="3.40.50.80">
    <property type="entry name" value="Nucleotide-binding domain of ferredoxin-NADP reductase (FNR) module"/>
    <property type="match status" value="1"/>
</dbReference>
<evidence type="ECO:0000313" key="3">
    <source>
        <dbReference type="Proteomes" id="UP001220064"/>
    </source>
</evidence>
<protein>
    <submittedName>
        <fullName evidence="2">Vibriobactin utilization protein ViuB</fullName>
    </submittedName>
</protein>
<name>A0ABY7U9C3_9CORY</name>
<dbReference type="EMBL" id="CP063189">
    <property type="protein sequence ID" value="WCZ32367.1"/>
    <property type="molecule type" value="Genomic_DNA"/>
</dbReference>
<sequence length="276" mass="30849">MAPKKMQAKGLTVVKSQQITPDMIRLTVNAPALKDAELPFTDHYIKLLFVPDGADYTWPFDLAEIREKYPRSQQPVKRTYSLRRVDQETGDCDIDFVIHGDQGIAGPWARTAEPGDTLGFAGPGGGWAPSRDYEHFVLAGDEAAAPAIGAALDHLPEGTTATAYVEVAERGREMDIPDKEGVELHWIYRDGATPGTKLSEAVRAAGRPSQKTSWFIHGVAEMIRELRRFLFVEQEVDRADASISGYWRLGMVEDEWQATKREFVESMEREEKSARP</sequence>
<dbReference type="PROSITE" id="PS51384">
    <property type="entry name" value="FAD_FR"/>
    <property type="match status" value="1"/>
</dbReference>
<evidence type="ECO:0000259" key="1">
    <source>
        <dbReference type="PROSITE" id="PS51384"/>
    </source>
</evidence>
<dbReference type="InterPro" id="IPR039261">
    <property type="entry name" value="FNR_nucleotide-bd"/>
</dbReference>
<dbReference type="InterPro" id="IPR017938">
    <property type="entry name" value="Riboflavin_synthase-like_b-brl"/>
</dbReference>
<dbReference type="Pfam" id="PF08021">
    <property type="entry name" value="FAD_binding_9"/>
    <property type="match status" value="1"/>
</dbReference>
<dbReference type="Proteomes" id="UP001220064">
    <property type="component" value="Chromosome"/>
</dbReference>
<dbReference type="SUPFAM" id="SSF63380">
    <property type="entry name" value="Riboflavin synthase domain-like"/>
    <property type="match status" value="1"/>
</dbReference>
<dbReference type="PANTHER" id="PTHR30157">
    <property type="entry name" value="FERRIC REDUCTASE, NADPH-DEPENDENT"/>
    <property type="match status" value="1"/>
</dbReference>
<dbReference type="Pfam" id="PF04954">
    <property type="entry name" value="SIP"/>
    <property type="match status" value="1"/>
</dbReference>
<keyword evidence="3" id="KW-1185">Reference proteome</keyword>
<feature type="domain" description="FAD-binding FR-type" evidence="1">
    <location>
        <begin position="6"/>
        <end position="130"/>
    </location>
</feature>
<proteinExistence type="predicted"/>